<reference evidence="5" key="1">
    <citation type="submission" date="2023-06" db="EMBL/GenBank/DDBJ databases">
        <title>Black Yeasts Isolated from many extreme environments.</title>
        <authorList>
            <person name="Coleine C."/>
            <person name="Stajich J.E."/>
            <person name="Selbmann L."/>
        </authorList>
    </citation>
    <scope>NUCLEOTIDE SEQUENCE</scope>
    <source>
        <strain evidence="5">CCFEE 5200</strain>
    </source>
</reference>
<feature type="non-terminal residue" evidence="5">
    <location>
        <position position="176"/>
    </location>
</feature>
<dbReference type="AlphaFoldDB" id="A0AAN6GY27"/>
<proteinExistence type="predicted"/>
<dbReference type="InterPro" id="IPR036427">
    <property type="entry name" value="Bromodomain-like_sf"/>
</dbReference>
<accession>A0AAN6GY27</accession>
<feature type="non-terminal residue" evidence="5">
    <location>
        <position position="1"/>
    </location>
</feature>
<evidence type="ECO:0000259" key="4">
    <source>
        <dbReference type="PROSITE" id="PS50014"/>
    </source>
</evidence>
<keyword evidence="6" id="KW-1185">Reference proteome</keyword>
<feature type="domain" description="Bromo" evidence="4">
    <location>
        <begin position="140"/>
        <end position="176"/>
    </location>
</feature>
<dbReference type="InterPro" id="IPR001487">
    <property type="entry name" value="Bromodomain"/>
</dbReference>
<dbReference type="EMBL" id="JAUJLE010001871">
    <property type="protein sequence ID" value="KAK0948723.1"/>
    <property type="molecule type" value="Genomic_DNA"/>
</dbReference>
<evidence type="ECO:0000313" key="6">
    <source>
        <dbReference type="Proteomes" id="UP001175353"/>
    </source>
</evidence>
<feature type="region of interest" description="Disordered" evidence="3">
    <location>
        <begin position="26"/>
        <end position="120"/>
    </location>
</feature>
<evidence type="ECO:0000256" key="1">
    <source>
        <dbReference type="ARBA" id="ARBA00023117"/>
    </source>
</evidence>
<dbReference type="SUPFAM" id="SSF47370">
    <property type="entry name" value="Bromodomain"/>
    <property type="match status" value="1"/>
</dbReference>
<dbReference type="Proteomes" id="UP001175353">
    <property type="component" value="Unassembled WGS sequence"/>
</dbReference>
<dbReference type="Gene3D" id="1.20.920.10">
    <property type="entry name" value="Bromodomain-like"/>
    <property type="match status" value="1"/>
</dbReference>
<evidence type="ECO:0000256" key="3">
    <source>
        <dbReference type="SAM" id="MobiDB-lite"/>
    </source>
</evidence>
<evidence type="ECO:0000313" key="5">
    <source>
        <dbReference type="EMBL" id="KAK0948723.1"/>
    </source>
</evidence>
<dbReference type="GO" id="GO:0006325">
    <property type="term" value="P:chromatin organization"/>
    <property type="evidence" value="ECO:0007669"/>
    <property type="project" value="UniProtKB-ARBA"/>
</dbReference>
<organism evidence="5 6">
    <name type="scientific">Friedmanniomyces endolithicus</name>
    <dbReference type="NCBI Taxonomy" id="329885"/>
    <lineage>
        <taxon>Eukaryota</taxon>
        <taxon>Fungi</taxon>
        <taxon>Dikarya</taxon>
        <taxon>Ascomycota</taxon>
        <taxon>Pezizomycotina</taxon>
        <taxon>Dothideomycetes</taxon>
        <taxon>Dothideomycetidae</taxon>
        <taxon>Mycosphaerellales</taxon>
        <taxon>Teratosphaeriaceae</taxon>
        <taxon>Friedmanniomyces</taxon>
    </lineage>
</organism>
<comment type="caution">
    <text evidence="5">The sequence shown here is derived from an EMBL/GenBank/DDBJ whole genome shotgun (WGS) entry which is preliminary data.</text>
</comment>
<name>A0AAN6GY27_9PEZI</name>
<evidence type="ECO:0000256" key="2">
    <source>
        <dbReference type="PROSITE-ProRule" id="PRU00035"/>
    </source>
</evidence>
<feature type="compositionally biased region" description="Acidic residues" evidence="3">
    <location>
        <begin position="48"/>
        <end position="78"/>
    </location>
</feature>
<dbReference type="PROSITE" id="PS50014">
    <property type="entry name" value="BROMODOMAIN_2"/>
    <property type="match status" value="1"/>
</dbReference>
<keyword evidence="1 2" id="KW-0103">Bromodomain</keyword>
<protein>
    <recommendedName>
        <fullName evidence="4">Bromo domain-containing protein</fullName>
    </recommendedName>
</protein>
<sequence length="176" mass="19572">PDSGAFQDALVIKEQVERQLQVLVEDGLISRETATLPDLGEIPTYEDAPIEEAAEGEEESSDDEGEEDDDEDGDEVDDEGRPLKKRKGARGGAAAAKRQTMEDGVPTGKKARGRPPKLLTPAEARIQAIIKGVRKPKNQRGQLMIKDFDRLPDKQAMPEYYVEIRNPMAYDILKRK</sequence>
<gene>
    <name evidence="5" type="ORF">LTR91_027016</name>
</gene>